<evidence type="ECO:0000313" key="10">
    <source>
        <dbReference type="EMBL" id="WND03112.1"/>
    </source>
</evidence>
<dbReference type="AlphaFoldDB" id="A0AA52HA07"/>
<keyword evidence="7" id="KW-0456">Lyase</keyword>
<evidence type="ECO:0000313" key="11">
    <source>
        <dbReference type="Proteomes" id="UP001268683"/>
    </source>
</evidence>
<evidence type="ECO:0000256" key="1">
    <source>
        <dbReference type="ARBA" id="ARBA00008136"/>
    </source>
</evidence>
<keyword evidence="3" id="KW-0227">DNA damage</keyword>
<evidence type="ECO:0000256" key="3">
    <source>
        <dbReference type="ARBA" id="ARBA00022763"/>
    </source>
</evidence>
<gene>
    <name evidence="10" type="ORF">QGN29_01870</name>
</gene>
<dbReference type="InterPro" id="IPR003738">
    <property type="entry name" value="SRAP"/>
</dbReference>
<dbReference type="EC" id="3.4.-.-" evidence="8"/>
<dbReference type="EMBL" id="CP123872">
    <property type="protein sequence ID" value="WND03112.1"/>
    <property type="molecule type" value="Genomic_DNA"/>
</dbReference>
<keyword evidence="4 8" id="KW-0378">Hydrolase</keyword>
<keyword evidence="6" id="KW-0238">DNA-binding</keyword>
<name>A0AA52HA07_9PROT</name>
<evidence type="ECO:0000256" key="9">
    <source>
        <dbReference type="SAM" id="MobiDB-lite"/>
    </source>
</evidence>
<feature type="compositionally biased region" description="Acidic residues" evidence="9">
    <location>
        <begin position="221"/>
        <end position="231"/>
    </location>
</feature>
<evidence type="ECO:0000256" key="2">
    <source>
        <dbReference type="ARBA" id="ARBA00022670"/>
    </source>
</evidence>
<dbReference type="Pfam" id="PF02586">
    <property type="entry name" value="SRAP"/>
    <property type="match status" value="1"/>
</dbReference>
<keyword evidence="11" id="KW-1185">Reference proteome</keyword>
<keyword evidence="2 8" id="KW-0645">Protease</keyword>
<organism evidence="10 11">
    <name type="scientific">Temperatibacter marinus</name>
    <dbReference type="NCBI Taxonomy" id="1456591"/>
    <lineage>
        <taxon>Bacteria</taxon>
        <taxon>Pseudomonadati</taxon>
        <taxon>Pseudomonadota</taxon>
        <taxon>Alphaproteobacteria</taxon>
        <taxon>Kordiimonadales</taxon>
        <taxon>Temperatibacteraceae</taxon>
        <taxon>Temperatibacter</taxon>
    </lineage>
</organism>
<proteinExistence type="inferred from homology"/>
<dbReference type="KEGG" id="tmk:QGN29_01870"/>
<comment type="similarity">
    <text evidence="1 8">Belongs to the SOS response-associated peptidase family.</text>
</comment>
<protein>
    <recommendedName>
        <fullName evidence="8">Abasic site processing protein</fullName>
        <ecNumber evidence="8">3.4.-.-</ecNumber>
    </recommendedName>
</protein>
<evidence type="ECO:0000256" key="4">
    <source>
        <dbReference type="ARBA" id="ARBA00022801"/>
    </source>
</evidence>
<dbReference type="GO" id="GO:0003697">
    <property type="term" value="F:single-stranded DNA binding"/>
    <property type="evidence" value="ECO:0007669"/>
    <property type="project" value="InterPro"/>
</dbReference>
<keyword evidence="5" id="KW-0190">Covalent protein-DNA linkage</keyword>
<dbReference type="PANTHER" id="PTHR13604">
    <property type="entry name" value="DC12-RELATED"/>
    <property type="match status" value="1"/>
</dbReference>
<dbReference type="GO" id="GO:0006508">
    <property type="term" value="P:proteolysis"/>
    <property type="evidence" value="ECO:0007669"/>
    <property type="project" value="UniProtKB-KW"/>
</dbReference>
<evidence type="ECO:0000256" key="5">
    <source>
        <dbReference type="ARBA" id="ARBA00023124"/>
    </source>
</evidence>
<dbReference type="InterPro" id="IPR036590">
    <property type="entry name" value="SRAP-like"/>
</dbReference>
<dbReference type="GO" id="GO:0016829">
    <property type="term" value="F:lyase activity"/>
    <property type="evidence" value="ECO:0007669"/>
    <property type="project" value="UniProtKB-KW"/>
</dbReference>
<dbReference type="GO" id="GO:0106300">
    <property type="term" value="P:protein-DNA covalent cross-linking repair"/>
    <property type="evidence" value="ECO:0007669"/>
    <property type="project" value="InterPro"/>
</dbReference>
<evidence type="ECO:0000256" key="6">
    <source>
        <dbReference type="ARBA" id="ARBA00023125"/>
    </source>
</evidence>
<dbReference type="SUPFAM" id="SSF143081">
    <property type="entry name" value="BB1717-like"/>
    <property type="match status" value="1"/>
</dbReference>
<dbReference type="Gene3D" id="3.90.1680.10">
    <property type="entry name" value="SOS response associated peptidase-like"/>
    <property type="match status" value="1"/>
</dbReference>
<evidence type="ECO:0000256" key="7">
    <source>
        <dbReference type="ARBA" id="ARBA00023239"/>
    </source>
</evidence>
<dbReference type="RefSeq" id="WP_310798961.1">
    <property type="nucleotide sequence ID" value="NZ_CP123872.1"/>
</dbReference>
<dbReference type="PANTHER" id="PTHR13604:SF0">
    <property type="entry name" value="ABASIC SITE PROCESSING PROTEIN HMCES"/>
    <property type="match status" value="1"/>
</dbReference>
<sequence length="231" mass="26484">MCGRFSLTATEEEIAEAFGVYAHSAIPERYNVAPTQPILSVRSTPRGKRELAALEWGLVPEWSKEGRKDRPLINARVETVEEKASFKSPLRRTRCLVPFNGWYEWKTVKGRKQPYYITPRNGAVHAFAGLWAVWHGQEGEHWLETTAFITAEAQGPLKAVHHRKPLVVSPESYQRWLKPEDPLPRNFWDSLTFLPETDFDMRPVSSRVNSARFDDSSCIDPPEEEMQGSLF</sequence>
<accession>A0AA52HA07</accession>
<feature type="region of interest" description="Disordered" evidence="9">
    <location>
        <begin position="212"/>
        <end position="231"/>
    </location>
</feature>
<dbReference type="GO" id="GO:0008233">
    <property type="term" value="F:peptidase activity"/>
    <property type="evidence" value="ECO:0007669"/>
    <property type="project" value="UniProtKB-KW"/>
</dbReference>
<evidence type="ECO:0000256" key="8">
    <source>
        <dbReference type="RuleBase" id="RU364100"/>
    </source>
</evidence>
<reference evidence="10" key="1">
    <citation type="submission" date="2023-04" db="EMBL/GenBank/DDBJ databases">
        <title>Complete genome sequence of Temperatibacter marinus.</title>
        <authorList>
            <person name="Rong J.-C."/>
            <person name="Yi M.-L."/>
            <person name="Zhao Q."/>
        </authorList>
    </citation>
    <scope>NUCLEOTIDE SEQUENCE</scope>
    <source>
        <strain evidence="10">NBRC 110045</strain>
    </source>
</reference>
<dbReference type="Proteomes" id="UP001268683">
    <property type="component" value="Chromosome"/>
</dbReference>